<dbReference type="PANTHER" id="PTHR30146">
    <property type="entry name" value="LACI-RELATED TRANSCRIPTIONAL REPRESSOR"/>
    <property type="match status" value="1"/>
</dbReference>
<keyword evidence="3" id="KW-0804">Transcription</keyword>
<evidence type="ECO:0000313" key="5">
    <source>
        <dbReference type="EMBL" id="KRM47303.1"/>
    </source>
</evidence>
<proteinExistence type="predicted"/>
<dbReference type="PROSITE" id="PS50932">
    <property type="entry name" value="HTH_LACI_2"/>
    <property type="match status" value="1"/>
</dbReference>
<dbReference type="AlphaFoldDB" id="A0A0R1YXD4"/>
<dbReference type="EMBL" id="AZGK01000002">
    <property type="protein sequence ID" value="KRM47303.1"/>
    <property type="molecule type" value="Genomic_DNA"/>
</dbReference>
<dbReference type="Pfam" id="PF00356">
    <property type="entry name" value="LacI"/>
    <property type="match status" value="1"/>
</dbReference>
<comment type="caution">
    <text evidence="5">The sequence shown here is derived from an EMBL/GenBank/DDBJ whole genome shotgun (WGS) entry which is preliminary data.</text>
</comment>
<dbReference type="PATRIC" id="fig|1423784.4.peg.1012"/>
<evidence type="ECO:0000256" key="2">
    <source>
        <dbReference type="ARBA" id="ARBA00023125"/>
    </source>
</evidence>
<sequence>MVTIRDIAKRLGLSVSTVSRALNDNKRISIKTRRNVHQMAEKLGYQPNYNAKNLTNREANTVGVVFPVNNRVVDNIFYVGILRGMNAQLNQRNYVLSIAIGDSTEQVIDNVKSMITRAQIKHFILLYSHQNDPVIEMLQNEDVDFVTIGKPAAGQDWLYVDNDNVKAGFDGANFLINEFHAQNPVFVQTHNDWPFEIDRRKGYLDAINQAGKQPIVFSIPDADDAVPDQFIKDHPQMDGIVAIDDYSGLKMYHRFKMIYPDKDIEVLGYNNSLPAELTDTHFHSVDIHPGEMGKSAVQLLLDKPEDGEAANRHIIVGHQIV</sequence>
<evidence type="ECO:0000256" key="1">
    <source>
        <dbReference type="ARBA" id="ARBA00023015"/>
    </source>
</evidence>
<dbReference type="Gene3D" id="1.10.260.40">
    <property type="entry name" value="lambda repressor-like DNA-binding domains"/>
    <property type="match status" value="1"/>
</dbReference>
<dbReference type="Gene3D" id="3.40.50.2300">
    <property type="match status" value="2"/>
</dbReference>
<dbReference type="GeneID" id="69802919"/>
<keyword evidence="2" id="KW-0238">DNA-binding</keyword>
<reference evidence="5 6" key="1">
    <citation type="journal article" date="2015" name="Genome Announc.">
        <title>Expanding the biotechnology potential of lactobacilli through comparative genomics of 213 strains and associated genera.</title>
        <authorList>
            <person name="Sun Z."/>
            <person name="Harris H.M."/>
            <person name="McCann A."/>
            <person name="Guo C."/>
            <person name="Argimon S."/>
            <person name="Zhang W."/>
            <person name="Yang X."/>
            <person name="Jeffery I.B."/>
            <person name="Cooney J.C."/>
            <person name="Kagawa T.F."/>
            <person name="Liu W."/>
            <person name="Song Y."/>
            <person name="Salvetti E."/>
            <person name="Wrobel A."/>
            <person name="Rasinkangas P."/>
            <person name="Parkhill J."/>
            <person name="Rea M.C."/>
            <person name="O'Sullivan O."/>
            <person name="Ritari J."/>
            <person name="Douillard F.P."/>
            <person name="Paul Ross R."/>
            <person name="Yang R."/>
            <person name="Briner A.E."/>
            <person name="Felis G.E."/>
            <person name="de Vos W.M."/>
            <person name="Barrangou R."/>
            <person name="Klaenhammer T.R."/>
            <person name="Caufield P.W."/>
            <person name="Cui Y."/>
            <person name="Zhang H."/>
            <person name="O'Toole P.W."/>
        </authorList>
    </citation>
    <scope>NUCLEOTIDE SEQUENCE [LARGE SCALE GENOMIC DNA]</scope>
    <source>
        <strain evidence="5 6">DSM 5707</strain>
    </source>
</reference>
<dbReference type="CDD" id="cd01392">
    <property type="entry name" value="HTH_LacI"/>
    <property type="match status" value="1"/>
</dbReference>
<dbReference type="SMART" id="SM00354">
    <property type="entry name" value="HTH_LACI"/>
    <property type="match status" value="1"/>
</dbReference>
<dbReference type="InterPro" id="IPR010982">
    <property type="entry name" value="Lambda_DNA-bd_dom_sf"/>
</dbReference>
<dbReference type="InterPro" id="IPR028082">
    <property type="entry name" value="Peripla_BP_I"/>
</dbReference>
<evidence type="ECO:0000256" key="3">
    <source>
        <dbReference type="ARBA" id="ARBA00023163"/>
    </source>
</evidence>
<dbReference type="InterPro" id="IPR046335">
    <property type="entry name" value="LacI/GalR-like_sensor"/>
</dbReference>
<organism evidence="5 6">
    <name type="scientific">Lentilactobacillus parabuchneri DSM 5707 = NBRC 107865</name>
    <dbReference type="NCBI Taxonomy" id="1423784"/>
    <lineage>
        <taxon>Bacteria</taxon>
        <taxon>Bacillati</taxon>
        <taxon>Bacillota</taxon>
        <taxon>Bacilli</taxon>
        <taxon>Lactobacillales</taxon>
        <taxon>Lactobacillaceae</taxon>
        <taxon>Lentilactobacillus</taxon>
    </lineage>
</organism>
<dbReference type="GO" id="GO:0003700">
    <property type="term" value="F:DNA-binding transcription factor activity"/>
    <property type="evidence" value="ECO:0007669"/>
    <property type="project" value="TreeGrafter"/>
</dbReference>
<dbReference type="SUPFAM" id="SSF53822">
    <property type="entry name" value="Periplasmic binding protein-like I"/>
    <property type="match status" value="1"/>
</dbReference>
<dbReference type="SUPFAM" id="SSF47413">
    <property type="entry name" value="lambda repressor-like DNA-binding domains"/>
    <property type="match status" value="1"/>
</dbReference>
<dbReference type="InterPro" id="IPR000843">
    <property type="entry name" value="HTH_LacI"/>
</dbReference>
<feature type="domain" description="HTH lacI-type" evidence="4">
    <location>
        <begin position="2"/>
        <end position="56"/>
    </location>
</feature>
<evidence type="ECO:0000259" key="4">
    <source>
        <dbReference type="PROSITE" id="PS50932"/>
    </source>
</evidence>
<protein>
    <submittedName>
        <fullName evidence="5">LacI family transcriptional regulator</fullName>
    </submittedName>
</protein>
<dbReference type="Pfam" id="PF13377">
    <property type="entry name" value="Peripla_BP_3"/>
    <property type="match status" value="1"/>
</dbReference>
<accession>A0A0R1YXD4</accession>
<dbReference type="RefSeq" id="WP_057911141.1">
    <property type="nucleotide sequence ID" value="NZ_AZGK01000002.1"/>
</dbReference>
<dbReference type="Proteomes" id="UP000051957">
    <property type="component" value="Unassembled WGS sequence"/>
</dbReference>
<dbReference type="PANTHER" id="PTHR30146:SF109">
    <property type="entry name" value="HTH-TYPE TRANSCRIPTIONAL REGULATOR GALS"/>
    <property type="match status" value="1"/>
</dbReference>
<gene>
    <name evidence="5" type="ORF">FC51_GL001003</name>
</gene>
<evidence type="ECO:0000313" key="6">
    <source>
        <dbReference type="Proteomes" id="UP000051957"/>
    </source>
</evidence>
<keyword evidence="1" id="KW-0805">Transcription regulation</keyword>
<name>A0A0R1YXD4_9LACO</name>
<dbReference type="GO" id="GO:0000976">
    <property type="term" value="F:transcription cis-regulatory region binding"/>
    <property type="evidence" value="ECO:0007669"/>
    <property type="project" value="TreeGrafter"/>
</dbReference>